<dbReference type="Proteomes" id="UP000886780">
    <property type="component" value="Unassembled WGS sequence"/>
</dbReference>
<evidence type="ECO:0000313" key="2">
    <source>
        <dbReference type="Proteomes" id="UP000886780"/>
    </source>
</evidence>
<accession>A0A9D1W380</accession>
<protein>
    <submittedName>
        <fullName evidence="1">Uncharacterized protein</fullName>
    </submittedName>
</protein>
<organism evidence="1 2">
    <name type="scientific">Candidatus Lachnoclostridium stercoripullorum</name>
    <dbReference type="NCBI Taxonomy" id="2838635"/>
    <lineage>
        <taxon>Bacteria</taxon>
        <taxon>Bacillati</taxon>
        <taxon>Bacillota</taxon>
        <taxon>Clostridia</taxon>
        <taxon>Lachnospirales</taxon>
        <taxon>Lachnospiraceae</taxon>
    </lineage>
</organism>
<reference evidence="1" key="2">
    <citation type="submission" date="2021-04" db="EMBL/GenBank/DDBJ databases">
        <authorList>
            <person name="Gilroy R."/>
        </authorList>
    </citation>
    <scope>NUCLEOTIDE SEQUENCE</scope>
    <source>
        <strain evidence="1">ChiGjej4B4-12881</strain>
    </source>
</reference>
<evidence type="ECO:0000313" key="1">
    <source>
        <dbReference type="EMBL" id="HIX51465.1"/>
    </source>
</evidence>
<sequence length="182" mass="20778">MSKLQDFMKLLTGNFDNREQWESLRETNPDFPLARHVNTACNDKITGLPQGFSGEFMVEESYFTAKGTTHASNHLFLFTEEEGGIRLTSYEIPEGCDKSSFTYEAMKETDYSSLKPSQRFTPALYTEKDGVWEGGSVSMFSPVLKFSLFERFSEEVLEVSESMEVNGTKTFGYDVPILYRRS</sequence>
<gene>
    <name evidence="1" type="ORF">IAA28_01515</name>
</gene>
<dbReference type="AlphaFoldDB" id="A0A9D1W380"/>
<proteinExistence type="predicted"/>
<name>A0A9D1W380_9FIRM</name>
<reference evidence="1" key="1">
    <citation type="journal article" date="2021" name="PeerJ">
        <title>Extensive microbial diversity within the chicken gut microbiome revealed by metagenomics and culture.</title>
        <authorList>
            <person name="Gilroy R."/>
            <person name="Ravi A."/>
            <person name="Getino M."/>
            <person name="Pursley I."/>
            <person name="Horton D.L."/>
            <person name="Alikhan N.F."/>
            <person name="Baker D."/>
            <person name="Gharbi K."/>
            <person name="Hall N."/>
            <person name="Watson M."/>
            <person name="Adriaenssens E.M."/>
            <person name="Foster-Nyarko E."/>
            <person name="Jarju S."/>
            <person name="Secka A."/>
            <person name="Antonio M."/>
            <person name="Oren A."/>
            <person name="Chaudhuri R.R."/>
            <person name="La Ragione R."/>
            <person name="Hildebrand F."/>
            <person name="Pallen M.J."/>
        </authorList>
    </citation>
    <scope>NUCLEOTIDE SEQUENCE</scope>
    <source>
        <strain evidence="1">ChiGjej4B4-12881</strain>
    </source>
</reference>
<dbReference type="EMBL" id="DXEU01000025">
    <property type="protein sequence ID" value="HIX51465.1"/>
    <property type="molecule type" value="Genomic_DNA"/>
</dbReference>
<comment type="caution">
    <text evidence="1">The sequence shown here is derived from an EMBL/GenBank/DDBJ whole genome shotgun (WGS) entry which is preliminary data.</text>
</comment>